<dbReference type="EMBL" id="PITJ01000565">
    <property type="protein sequence ID" value="TBU02064.1"/>
    <property type="molecule type" value="Genomic_DNA"/>
</dbReference>
<name>A0A4Q9L3N6_9MICR</name>
<feature type="chain" id="PRO_5020179891" evidence="1">
    <location>
        <begin position="23"/>
        <end position="371"/>
    </location>
</feature>
<proteinExistence type="predicted"/>
<reference evidence="2 3" key="1">
    <citation type="submission" date="2017-12" db="EMBL/GenBank/DDBJ databases">
        <authorList>
            <person name="Pombert J.-F."/>
            <person name="Haag K.L."/>
            <person name="Ebert D."/>
        </authorList>
    </citation>
    <scope>NUCLEOTIDE SEQUENCE [LARGE SCALE GENOMIC DNA]</scope>
    <source>
        <strain evidence="2">FI-OER-3-3</strain>
    </source>
</reference>
<protein>
    <submittedName>
        <fullName evidence="2">Uncharacterized protein</fullName>
    </submittedName>
</protein>
<dbReference type="AlphaFoldDB" id="A0A4Q9L3N6"/>
<keyword evidence="1" id="KW-0732">Signal</keyword>
<accession>A0A4Q9L3N6</accession>
<organism evidence="2 3">
    <name type="scientific">Hamiltosporidium tvaerminnensis</name>
    <dbReference type="NCBI Taxonomy" id="1176355"/>
    <lineage>
        <taxon>Eukaryota</taxon>
        <taxon>Fungi</taxon>
        <taxon>Fungi incertae sedis</taxon>
        <taxon>Microsporidia</taxon>
        <taxon>Dubosqiidae</taxon>
        <taxon>Hamiltosporidium</taxon>
    </lineage>
</organism>
<dbReference type="Proteomes" id="UP000292362">
    <property type="component" value="Unassembled WGS sequence"/>
</dbReference>
<evidence type="ECO:0000313" key="3">
    <source>
        <dbReference type="Proteomes" id="UP000292362"/>
    </source>
</evidence>
<gene>
    <name evidence="2" type="ORF">CWI37_0565p0010</name>
</gene>
<evidence type="ECO:0000313" key="2">
    <source>
        <dbReference type="EMBL" id="TBU02064.1"/>
    </source>
</evidence>
<dbReference type="VEuPathDB" id="MicrosporidiaDB:CWI37_0565p0010"/>
<sequence>MQGITKFILMSIAYLIVVTSTGNRNDYFRCYAESSSDSREYNRRCRDYSSSSSSSESNCGFNTLVCRDFRCKPTKATKCFTATECVPAKPAKTLDTEIYHIEGIIESAVRNIDPVLNRAAIAFKNAVIECIERTDRNLLEKIATALSNLKTKISSIINTGEATELTNVLANINQTNNALLNGVESLLATAAQSTTTTITILAGDTQPNIIASVTNLSTGGLLFTILGFINTASTGANTLFTTTTNEQITAITGIMSNSTTALIADVATEIDNTGKILKSLVAAAAGQQIRCISEYLCQFINDIKINMDCLIRDIGREIICCIKKRCGIPGYEYKNSFRPPVFYGKMNSPRYGGVCNRPYLGLREDLDLGFD</sequence>
<feature type="signal peptide" evidence="1">
    <location>
        <begin position="1"/>
        <end position="22"/>
    </location>
</feature>
<comment type="caution">
    <text evidence="2">The sequence shown here is derived from an EMBL/GenBank/DDBJ whole genome shotgun (WGS) entry which is preliminary data.</text>
</comment>
<evidence type="ECO:0000256" key="1">
    <source>
        <dbReference type="SAM" id="SignalP"/>
    </source>
</evidence>